<evidence type="ECO:0000313" key="2">
    <source>
        <dbReference type="EMBL" id="GAG75233.1"/>
    </source>
</evidence>
<feature type="non-terminal residue" evidence="2">
    <location>
        <position position="1"/>
    </location>
</feature>
<name>X1ASH5_9ZZZZ</name>
<evidence type="ECO:0000256" key="1">
    <source>
        <dbReference type="SAM" id="Coils"/>
    </source>
</evidence>
<reference evidence="2" key="1">
    <citation type="journal article" date="2014" name="Front. Microbiol.">
        <title>High frequency of phylogenetically diverse reductive dehalogenase-homologous genes in deep subseafloor sedimentary metagenomes.</title>
        <authorList>
            <person name="Kawai M."/>
            <person name="Futagami T."/>
            <person name="Toyoda A."/>
            <person name="Takaki Y."/>
            <person name="Nishi S."/>
            <person name="Hori S."/>
            <person name="Arai W."/>
            <person name="Tsubouchi T."/>
            <person name="Morono Y."/>
            <person name="Uchiyama I."/>
            <person name="Ito T."/>
            <person name="Fujiyama A."/>
            <person name="Inagaki F."/>
            <person name="Takami H."/>
        </authorList>
    </citation>
    <scope>NUCLEOTIDE SEQUENCE</scope>
    <source>
        <strain evidence="2">Expedition CK06-06</strain>
    </source>
</reference>
<dbReference type="AlphaFoldDB" id="X1ASH5"/>
<comment type="caution">
    <text evidence="2">The sequence shown here is derived from an EMBL/GenBank/DDBJ whole genome shotgun (WGS) entry which is preliminary data.</text>
</comment>
<dbReference type="EMBL" id="BART01015822">
    <property type="protein sequence ID" value="GAG75233.1"/>
    <property type="molecule type" value="Genomic_DNA"/>
</dbReference>
<organism evidence="2">
    <name type="scientific">marine sediment metagenome</name>
    <dbReference type="NCBI Taxonomy" id="412755"/>
    <lineage>
        <taxon>unclassified sequences</taxon>
        <taxon>metagenomes</taxon>
        <taxon>ecological metagenomes</taxon>
    </lineage>
</organism>
<feature type="non-terminal residue" evidence="2">
    <location>
        <position position="306"/>
    </location>
</feature>
<proteinExistence type="predicted"/>
<accession>X1ASH5</accession>
<protein>
    <submittedName>
        <fullName evidence="2">Uncharacterized protein</fullName>
    </submittedName>
</protein>
<gene>
    <name evidence="2" type="ORF">S01H4_30623</name>
</gene>
<keyword evidence="1" id="KW-0175">Coiled coil</keyword>
<sequence>FKPKDQVLLGEIEKIALKKDPLYIFPRKDSQIELVGKNRFKKQILRFGKWYHEDAPGGVLDITKKYAQKLVDNFKKGVIENVFVPFKHSDDPRDNTGNVLTLSLTKDGIDAVLEVDNKANKLIKEKKVKGVSASIDPEYMDYETGEEFGPVIRHVALVMEPYVKKLKSYIPLSEDKNRKIIIFKKKGGETKVVKKKKVKLTSEKPKSTPAKDAGKDKGNKVNFADIAKKKIADLTDKVEKLETKSKKMEAKMKRKDALSLADKWLREGRIVPVQKEATVALLCSMPEKSVIELTDKKTKKKVKLSA</sequence>
<feature type="coiled-coil region" evidence="1">
    <location>
        <begin position="224"/>
        <end position="258"/>
    </location>
</feature>